<dbReference type="PANTHER" id="PTHR33392">
    <property type="entry name" value="POLYISOPRENYL-TEICHOIC ACID--PEPTIDOGLYCAN TEICHOIC ACID TRANSFERASE TAGU"/>
    <property type="match status" value="1"/>
</dbReference>
<evidence type="ECO:0000259" key="4">
    <source>
        <dbReference type="Pfam" id="PF03816"/>
    </source>
</evidence>
<dbReference type="AlphaFoldDB" id="A0A9W6CGM5"/>
<dbReference type="Pfam" id="PF03816">
    <property type="entry name" value="LytR_cpsA_psr"/>
    <property type="match status" value="1"/>
</dbReference>
<proteinExistence type="inferred from homology"/>
<sequence length="497" mass="55104">MPQRREQRERRRHQGRRGSRHYDEKKGRNTLGKVIAVIQLLISVIFVGILFNSGMIPMKYLAAGAVVLLLLFALTFGMQYIRNKIHIVGIVLSILISAALAFGTYYFMNMHQAISNIGGAEYKTDNMIVVVKKEDSAESILDAQNYIFGVQTAADQTNNEKMITKLSTLIGQEPNVSEFNTVQEEAQALLDGRIEAAIYNEAFNSLITDEIEGYEDQVRILYQYGIDTKLEKVDQSVTEPFNVYISGIDVYGPISTNSRSDVNIIATVNPETRQVLLTTTPRDYYVTLPGVSGNQRDKLTHAGIYGVDVSMATLEQLYNTDINYYARVNFTSLIEIVDTLGGVDVNSEYAFEAGGYSFQQGVNHLNGKQALAFSRERHSFASGDNQRGKNQEAVITAIINKMLTPSMLTKAMDIVKELDDCVETNVSMDQLSKLIQMQLNSGGSWSILTDNAIGTGDSNTCYSSGSQMLYVMNPNEVSVNSISSKINRILGGEKITQ</sequence>
<reference evidence="5" key="3">
    <citation type="journal article" date="2023" name="Int. J. Syst. Evol. Microbiol.">
        <title>Sellimonas catena sp. nov., isolated from human faeces.</title>
        <authorList>
            <person name="Hisatomi A."/>
            <person name="Ohkuma M."/>
            <person name="Sakamoto M."/>
        </authorList>
    </citation>
    <scope>NUCLEOTIDE SEQUENCE</scope>
    <source>
        <strain evidence="5">18CBH55</strain>
    </source>
</reference>
<evidence type="ECO:0000256" key="1">
    <source>
        <dbReference type="ARBA" id="ARBA00006068"/>
    </source>
</evidence>
<accession>A0A9W6CGM5</accession>
<dbReference type="InterPro" id="IPR050922">
    <property type="entry name" value="LytR/CpsA/Psr_CW_biosynth"/>
</dbReference>
<feature type="transmembrane region" description="Helical" evidence="3">
    <location>
        <begin position="85"/>
        <end position="108"/>
    </location>
</feature>
<protein>
    <submittedName>
        <fullName evidence="5">LytR family transcriptional regulator</fullName>
    </submittedName>
</protein>
<evidence type="ECO:0000256" key="3">
    <source>
        <dbReference type="SAM" id="Phobius"/>
    </source>
</evidence>
<keyword evidence="3" id="KW-1133">Transmembrane helix</keyword>
<dbReference type="EMBL" id="BSCH01000024">
    <property type="protein sequence ID" value="GLG91676.1"/>
    <property type="molecule type" value="Genomic_DNA"/>
</dbReference>
<dbReference type="RefSeq" id="WP_087254853.1">
    <property type="nucleotide sequence ID" value="NZ_BSCH01000024.1"/>
</dbReference>
<dbReference type="NCBIfam" id="TIGR00350">
    <property type="entry name" value="lytR_cpsA_psr"/>
    <property type="match status" value="1"/>
</dbReference>
<dbReference type="Proteomes" id="UP001145094">
    <property type="component" value="Unassembled WGS sequence"/>
</dbReference>
<feature type="compositionally biased region" description="Basic residues" evidence="2">
    <location>
        <begin position="10"/>
        <end position="19"/>
    </location>
</feature>
<reference evidence="5" key="2">
    <citation type="submission" date="2022-11" db="EMBL/GenBank/DDBJ databases">
        <title>Draft genome sequence of Sellimonas catena strain 18CBH55.</title>
        <authorList>
            <person name="Atsushi H."/>
            <person name="Moriya O."/>
            <person name="Mitsuo S."/>
        </authorList>
    </citation>
    <scope>NUCLEOTIDE SEQUENCE</scope>
    <source>
        <strain evidence="5">18CBH55</strain>
    </source>
</reference>
<dbReference type="InterPro" id="IPR004474">
    <property type="entry name" value="LytR_CpsA_psr"/>
</dbReference>
<dbReference type="PANTHER" id="PTHR33392:SF6">
    <property type="entry name" value="POLYISOPRENYL-TEICHOIC ACID--PEPTIDOGLYCAN TEICHOIC ACID TRANSFERASE TAGU"/>
    <property type="match status" value="1"/>
</dbReference>
<keyword evidence="3" id="KW-0472">Membrane</keyword>
<feature type="region of interest" description="Disordered" evidence="2">
    <location>
        <begin position="1"/>
        <end position="24"/>
    </location>
</feature>
<reference evidence="5" key="1">
    <citation type="submission" date="2022-11" db="EMBL/GenBank/DDBJ databases">
        <title>Draft genome sequence of Sellimonas catena strain 18CBH55.</title>
        <authorList>
            <person name="Hisatomi A."/>
            <person name="Ohkuma M."/>
            <person name="Sakamoto M."/>
        </authorList>
    </citation>
    <scope>NUCLEOTIDE SEQUENCE</scope>
    <source>
        <strain evidence="5">18CBH55</strain>
    </source>
</reference>
<feature type="transmembrane region" description="Helical" evidence="3">
    <location>
        <begin position="60"/>
        <end position="78"/>
    </location>
</feature>
<dbReference type="Gene3D" id="3.40.630.190">
    <property type="entry name" value="LCP protein"/>
    <property type="match status" value="1"/>
</dbReference>
<dbReference type="Gene3D" id="3.40.190.10">
    <property type="entry name" value="Periplasmic binding protein-like II"/>
    <property type="match status" value="1"/>
</dbReference>
<evidence type="ECO:0000313" key="5">
    <source>
        <dbReference type="EMBL" id="GLG91676.1"/>
    </source>
</evidence>
<evidence type="ECO:0000256" key="2">
    <source>
        <dbReference type="SAM" id="MobiDB-lite"/>
    </source>
</evidence>
<evidence type="ECO:0000313" key="6">
    <source>
        <dbReference type="Proteomes" id="UP001145094"/>
    </source>
</evidence>
<organism evidence="5 6">
    <name type="scientific">Sellimonas catena</name>
    <dbReference type="NCBI Taxonomy" id="2994035"/>
    <lineage>
        <taxon>Bacteria</taxon>
        <taxon>Bacillati</taxon>
        <taxon>Bacillota</taxon>
        <taxon>Clostridia</taxon>
        <taxon>Lachnospirales</taxon>
        <taxon>Lachnospiraceae</taxon>
        <taxon>Sellimonas</taxon>
    </lineage>
</organism>
<name>A0A9W6CGM5_9FIRM</name>
<gene>
    <name evidence="5" type="primary">cpsA_2</name>
    <name evidence="5" type="ORF">Selli2_31030</name>
</gene>
<comment type="similarity">
    <text evidence="1">Belongs to the LytR/CpsA/Psr (LCP) family.</text>
</comment>
<comment type="caution">
    <text evidence="5">The sequence shown here is derived from an EMBL/GenBank/DDBJ whole genome shotgun (WGS) entry which is preliminary data.</text>
</comment>
<feature type="transmembrane region" description="Helical" evidence="3">
    <location>
        <begin position="34"/>
        <end position="54"/>
    </location>
</feature>
<feature type="domain" description="Cell envelope-related transcriptional attenuator" evidence="4">
    <location>
        <begin position="259"/>
        <end position="403"/>
    </location>
</feature>
<keyword evidence="3" id="KW-0812">Transmembrane</keyword>